<dbReference type="PANTHER" id="PTHR40446">
    <property type="entry name" value="N-ACETYLGLUCOSAMINE-1-PHOSPHODIESTER ALPHA-N-ACETYLGLUCOSAMINIDASE"/>
    <property type="match status" value="1"/>
</dbReference>
<accession>A0A517YRF5</accession>
<dbReference type="Pfam" id="PF09992">
    <property type="entry name" value="NAGPA"/>
    <property type="match status" value="1"/>
</dbReference>
<evidence type="ECO:0000313" key="3">
    <source>
        <dbReference type="EMBL" id="QDU32806.1"/>
    </source>
</evidence>
<dbReference type="KEGG" id="pcor:KS4_08420"/>
<dbReference type="InterPro" id="IPR018711">
    <property type="entry name" value="NAGPA"/>
</dbReference>
<proteinExistence type="predicted"/>
<dbReference type="NCBIfam" id="TIGR02595">
    <property type="entry name" value="PEP_CTERM"/>
    <property type="match status" value="1"/>
</dbReference>
<reference evidence="3 4" key="1">
    <citation type="submission" date="2019-02" db="EMBL/GenBank/DDBJ databases">
        <title>Deep-cultivation of Planctomycetes and their phenomic and genomic characterization uncovers novel biology.</title>
        <authorList>
            <person name="Wiegand S."/>
            <person name="Jogler M."/>
            <person name="Boedeker C."/>
            <person name="Pinto D."/>
            <person name="Vollmers J."/>
            <person name="Rivas-Marin E."/>
            <person name="Kohn T."/>
            <person name="Peeters S.H."/>
            <person name="Heuer A."/>
            <person name="Rast P."/>
            <person name="Oberbeckmann S."/>
            <person name="Bunk B."/>
            <person name="Jeske O."/>
            <person name="Meyerdierks A."/>
            <person name="Storesund J.E."/>
            <person name="Kallscheuer N."/>
            <person name="Luecker S."/>
            <person name="Lage O.M."/>
            <person name="Pohl T."/>
            <person name="Merkel B.J."/>
            <person name="Hornburger P."/>
            <person name="Mueller R.-W."/>
            <person name="Bruemmer F."/>
            <person name="Labrenz M."/>
            <person name="Spormann A.M."/>
            <person name="Op den Camp H."/>
            <person name="Overmann J."/>
            <person name="Amann R."/>
            <person name="Jetten M.S.M."/>
            <person name="Mascher T."/>
            <person name="Medema M.H."/>
            <person name="Devos D.P."/>
            <person name="Kaster A.-K."/>
            <person name="Ovreas L."/>
            <person name="Rohde M."/>
            <person name="Galperin M.Y."/>
            <person name="Jogler C."/>
        </authorList>
    </citation>
    <scope>NUCLEOTIDE SEQUENCE [LARGE SCALE GENOMIC DNA]</scope>
    <source>
        <strain evidence="3 4">KS4</strain>
    </source>
</reference>
<evidence type="ECO:0000259" key="2">
    <source>
        <dbReference type="Pfam" id="PF09992"/>
    </source>
</evidence>
<feature type="signal peptide" evidence="1">
    <location>
        <begin position="1"/>
        <end position="22"/>
    </location>
</feature>
<name>A0A517YRF5_9BACT</name>
<sequence length="499" mass="53763" precursor="true">MMKKRIALGLLCSIALTSHALAGWTTTNPFSGVSYSALRGTDVHGILGWSYSHLDVDVMEIKLAQPSISFTSTPSNGSDPYDTTLQTTMDFMNATNTEIAINTNFYGTFSPNADNVGLVVSDSNLVSSFSTGWPAVNISPTKQIELLTSYTGNQYAYGNAFAGSDIIVQNGQLTGNGQLSHATSRHPRTAVGYNAVLNKLILMTVDGRRSDSIGVTNNELGKLMKAFDATWAINLDGGGSTQMTMNNGTAHYVNTPSDTYRAVGANFGVHAVADNSYMAFANFEHNNFANFEYSPGYSGSSTGFNESLSTTEIVTSDVAVGQGAMKLTITDDAYQTNEWFARLVSGSYATRSQNTIRIADGYVGVWAKTTDTDAYISIALDDPTTGDRGIRKAITADGNWHLYEWNIDDATAWESWVNNTNGQIDGSDFTMDSIQIWGKGDTVVYLDNLAHDTDGSLSYLTGYSVASGLSISSNQIPEPASLCLISISILAMTNRRRRS</sequence>
<protein>
    <recommendedName>
        <fullName evidence="2">Phosphodiester glycosidase domain-containing protein</fullName>
    </recommendedName>
</protein>
<dbReference type="AlphaFoldDB" id="A0A517YRF5"/>
<dbReference type="Proteomes" id="UP000317369">
    <property type="component" value="Chromosome"/>
</dbReference>
<keyword evidence="1" id="KW-0732">Signal</keyword>
<feature type="domain" description="Phosphodiester glycosidase" evidence="2">
    <location>
        <begin position="96"/>
        <end position="269"/>
    </location>
</feature>
<organism evidence="3 4">
    <name type="scientific">Poriferisphaera corsica</name>
    <dbReference type="NCBI Taxonomy" id="2528020"/>
    <lineage>
        <taxon>Bacteria</taxon>
        <taxon>Pseudomonadati</taxon>
        <taxon>Planctomycetota</taxon>
        <taxon>Phycisphaerae</taxon>
        <taxon>Phycisphaerales</taxon>
        <taxon>Phycisphaeraceae</taxon>
        <taxon>Poriferisphaera</taxon>
    </lineage>
</organism>
<dbReference type="InterPro" id="IPR013424">
    <property type="entry name" value="Ice-binding_C"/>
</dbReference>
<dbReference type="EMBL" id="CP036425">
    <property type="protein sequence ID" value="QDU32806.1"/>
    <property type="molecule type" value="Genomic_DNA"/>
</dbReference>
<dbReference type="PANTHER" id="PTHR40446:SF2">
    <property type="entry name" value="N-ACETYLGLUCOSAMINE-1-PHOSPHODIESTER ALPHA-N-ACETYLGLUCOSAMINIDASE"/>
    <property type="match status" value="1"/>
</dbReference>
<feature type="chain" id="PRO_5021757886" description="Phosphodiester glycosidase domain-containing protein" evidence="1">
    <location>
        <begin position="23"/>
        <end position="499"/>
    </location>
</feature>
<evidence type="ECO:0000256" key="1">
    <source>
        <dbReference type="SAM" id="SignalP"/>
    </source>
</evidence>
<gene>
    <name evidence="3" type="ORF">KS4_08420</name>
</gene>
<dbReference type="OrthoDB" id="9809781at2"/>
<evidence type="ECO:0000313" key="4">
    <source>
        <dbReference type="Proteomes" id="UP000317369"/>
    </source>
</evidence>
<keyword evidence="4" id="KW-1185">Reference proteome</keyword>